<evidence type="ECO:0008006" key="4">
    <source>
        <dbReference type="Google" id="ProtNLM"/>
    </source>
</evidence>
<sequence>MILQGGNHTRFASKLIHPSIHPSILPHCSSFMTLEPPTFSGVHTTDSSAHQAKQESNPYFFGVAPSLGSSPMSHMFAAGFGPNAHAPTSSYSANWRENDGVVQGLRTRNIVLIEQMLTNHAPHDVLTQVPENVDWHSKTFQLAVKIERLMFNSATSRDDYLNESTLRMRVQNLSRNLIQLRKRKNMISEGFAAMTMDN</sequence>
<reference evidence="2" key="2">
    <citation type="submission" date="2020-06" db="EMBL/GenBank/DDBJ databases">
        <authorList>
            <person name="Studholme D.J."/>
        </authorList>
    </citation>
    <scope>NUCLEOTIDE SEQUENCE</scope>
    <source>
        <strain evidence="2">NZFS 3630</strain>
    </source>
</reference>
<dbReference type="GO" id="GO:0006355">
    <property type="term" value="P:regulation of DNA-templated transcription"/>
    <property type="evidence" value="ECO:0007669"/>
    <property type="project" value="InterPro"/>
</dbReference>
<evidence type="ECO:0000313" key="2">
    <source>
        <dbReference type="EMBL" id="KAG2525791.1"/>
    </source>
</evidence>
<evidence type="ECO:0000313" key="3">
    <source>
        <dbReference type="Proteomes" id="UP000792063"/>
    </source>
</evidence>
<gene>
    <name evidence="2" type="ORF">JM18_004704</name>
</gene>
<keyword evidence="1" id="KW-0539">Nucleus</keyword>
<reference evidence="2" key="1">
    <citation type="journal article" date="2015" name="Genom Data">
        <title>Genome sequences of six Phytophthora species associated with forests in New Zealand.</title>
        <authorList>
            <person name="Studholme D.J."/>
            <person name="McDougal R.L."/>
            <person name="Sambles C."/>
            <person name="Hansen E."/>
            <person name="Hardy G."/>
            <person name="Grant M."/>
            <person name="Ganley R.J."/>
            <person name="Williams N.M."/>
        </authorList>
    </citation>
    <scope>NUCLEOTIDE SEQUENCE</scope>
    <source>
        <strain evidence="2">NZFS 3630</strain>
    </source>
</reference>
<dbReference type="EMBL" id="JPWU03000116">
    <property type="protein sequence ID" value="KAG2525791.1"/>
    <property type="molecule type" value="Genomic_DNA"/>
</dbReference>
<dbReference type="Gene3D" id="1.10.246.20">
    <property type="entry name" value="Coactivator CBP, KIX domain"/>
    <property type="match status" value="1"/>
</dbReference>
<organism evidence="2 3">
    <name type="scientific">Phytophthora kernoviae</name>
    <dbReference type="NCBI Taxonomy" id="325452"/>
    <lineage>
        <taxon>Eukaryota</taxon>
        <taxon>Sar</taxon>
        <taxon>Stramenopiles</taxon>
        <taxon>Oomycota</taxon>
        <taxon>Peronosporomycetes</taxon>
        <taxon>Peronosporales</taxon>
        <taxon>Peronosporaceae</taxon>
        <taxon>Phytophthora</taxon>
    </lineage>
</organism>
<dbReference type="InterPro" id="IPR036529">
    <property type="entry name" value="KIX_dom_sf"/>
</dbReference>
<dbReference type="Proteomes" id="UP000792063">
    <property type="component" value="Unassembled WGS sequence"/>
</dbReference>
<dbReference type="GO" id="GO:0003712">
    <property type="term" value="F:transcription coregulator activity"/>
    <property type="evidence" value="ECO:0007669"/>
    <property type="project" value="InterPro"/>
</dbReference>
<protein>
    <recommendedName>
        <fullName evidence="4">Mediator complex subunit 15 KIX domain-containing protein</fullName>
    </recommendedName>
</protein>
<proteinExistence type="predicted"/>
<accession>A0A921V925</accession>
<evidence type="ECO:0000256" key="1">
    <source>
        <dbReference type="ARBA" id="ARBA00023242"/>
    </source>
</evidence>
<comment type="caution">
    <text evidence="2">The sequence shown here is derived from an EMBL/GenBank/DDBJ whole genome shotgun (WGS) entry which is preliminary data.</text>
</comment>
<name>A0A921V925_9STRA</name>
<dbReference type="AlphaFoldDB" id="A0A921V925"/>